<dbReference type="GO" id="GO:0006751">
    <property type="term" value="P:glutathione catabolic process"/>
    <property type="evidence" value="ECO:0007669"/>
    <property type="project" value="UniProtKB-UniRule"/>
</dbReference>
<dbReference type="PANTHER" id="PTHR11686:SF56">
    <property type="entry name" value="GLUTATHIONE HYDROLASE 1 PROENZYME-RELATED"/>
    <property type="match status" value="1"/>
</dbReference>
<dbReference type="FunFam" id="1.10.246.130:FF:000002">
    <property type="entry name" value="glutathione hydrolase 1 proenzyme"/>
    <property type="match status" value="1"/>
</dbReference>
<keyword evidence="3" id="KW-1199">Hemostasis impairing toxin</keyword>
<name>A0A8C4F5Q6_DICLA</name>
<comment type="catalytic activity">
    <reaction evidence="6">
        <text>an S-substituted glutathione + H2O = an S-substituted L-cysteinylglycine + L-glutamate</text>
        <dbReference type="Rhea" id="RHEA:59468"/>
        <dbReference type="ChEBI" id="CHEBI:15377"/>
        <dbReference type="ChEBI" id="CHEBI:29985"/>
        <dbReference type="ChEBI" id="CHEBI:90779"/>
        <dbReference type="ChEBI" id="CHEBI:143103"/>
        <dbReference type="EC" id="3.4.19.13"/>
    </reaction>
</comment>
<comment type="catalytic activity">
    <reaction evidence="6">
        <text>an N-terminal (5-L-glutamyl)-[peptide] + an alpha-amino acid = 5-L-glutamyl amino acid + an N-terminal L-alpha-aminoacyl-[peptide]</text>
        <dbReference type="Rhea" id="RHEA:23904"/>
        <dbReference type="Rhea" id="RHEA-COMP:9780"/>
        <dbReference type="Rhea" id="RHEA-COMP:9795"/>
        <dbReference type="ChEBI" id="CHEBI:77644"/>
        <dbReference type="ChEBI" id="CHEBI:78597"/>
        <dbReference type="ChEBI" id="CHEBI:78599"/>
        <dbReference type="ChEBI" id="CHEBI:78608"/>
        <dbReference type="EC" id="2.3.2.2"/>
    </reaction>
</comment>
<keyword evidence="2" id="KW-0325">Glycoprotein</keyword>
<dbReference type="UniPathway" id="UPA00204"/>
<protein>
    <recommendedName>
        <fullName evidence="6">Glutathione hydrolase</fullName>
        <ecNumber evidence="6">2.3.2.2</ecNumber>
        <ecNumber evidence="6">3.4.19.13</ecNumber>
    </recommendedName>
    <alternativeName>
        <fullName evidence="6">Gamma-glutamyltransferase</fullName>
    </alternativeName>
    <alternativeName>
        <fullName evidence="6">Gamma-glutamyltranspeptidase</fullName>
    </alternativeName>
</protein>
<keyword evidence="3" id="KW-0800">Toxin</keyword>
<dbReference type="GO" id="GO:0103068">
    <property type="term" value="F:leukotriene C4 gamma-glutamyl transferase activity"/>
    <property type="evidence" value="ECO:0007669"/>
    <property type="project" value="UniProtKB-EC"/>
</dbReference>
<feature type="binding site" evidence="5">
    <location>
        <position position="482"/>
    </location>
    <ligand>
        <name>L-glutamate</name>
        <dbReference type="ChEBI" id="CHEBI:29985"/>
    </ligand>
</feature>
<comment type="catalytic activity">
    <reaction evidence="6">
        <text>glutathione + H2O = L-cysteinylglycine + L-glutamate</text>
        <dbReference type="Rhea" id="RHEA:28807"/>
        <dbReference type="ChEBI" id="CHEBI:15377"/>
        <dbReference type="ChEBI" id="CHEBI:29985"/>
        <dbReference type="ChEBI" id="CHEBI:57925"/>
        <dbReference type="ChEBI" id="CHEBI:61694"/>
        <dbReference type="EC" id="3.4.19.13"/>
    </reaction>
</comment>
<keyword evidence="8" id="KW-1185">Reference proteome</keyword>
<reference evidence="7" key="2">
    <citation type="submission" date="2025-09" db="UniProtKB">
        <authorList>
            <consortium name="Ensembl"/>
        </authorList>
    </citation>
    <scope>IDENTIFICATION</scope>
</reference>
<proteinExistence type="inferred from homology"/>
<evidence type="ECO:0000313" key="8">
    <source>
        <dbReference type="Proteomes" id="UP000694389"/>
    </source>
</evidence>
<dbReference type="EC" id="3.4.19.13" evidence="6"/>
<keyword evidence="3" id="KW-1202">Platelet aggregation activating toxin</keyword>
<keyword evidence="6" id="KW-0378">Hydrolase</keyword>
<dbReference type="EC" id="2.3.2.2" evidence="6"/>
<comment type="subcellular location">
    <subcellularLocation>
        <location evidence="6">Membrane</location>
        <topology evidence="6">Single-pass type II membrane protein</topology>
    </subcellularLocation>
</comment>
<dbReference type="AlphaFoldDB" id="A0A8C4F5Q6"/>
<dbReference type="GO" id="GO:0002682">
    <property type="term" value="P:regulation of immune system process"/>
    <property type="evidence" value="ECO:0007669"/>
    <property type="project" value="TreeGrafter"/>
</dbReference>
<dbReference type="Ensembl" id="ENSDLAT00005028327.2">
    <property type="protein sequence ID" value="ENSDLAP00005026524.1"/>
    <property type="gene ID" value="ENSDLAG00005011996.2"/>
</dbReference>
<dbReference type="GO" id="GO:0031179">
    <property type="term" value="P:peptide modification"/>
    <property type="evidence" value="ECO:0007669"/>
    <property type="project" value="TreeGrafter"/>
</dbReference>
<dbReference type="Gene3D" id="1.10.246.130">
    <property type="match status" value="1"/>
</dbReference>
<dbReference type="PRINTS" id="PR01210">
    <property type="entry name" value="GGTRANSPTASE"/>
</dbReference>
<dbReference type="Gene3D" id="3.60.20.40">
    <property type="match status" value="1"/>
</dbReference>
<dbReference type="InterPro" id="IPR029055">
    <property type="entry name" value="Ntn_hydrolases_N"/>
</dbReference>
<dbReference type="InterPro" id="IPR055262">
    <property type="entry name" value="GGT_CS"/>
</dbReference>
<dbReference type="PANTHER" id="PTHR11686">
    <property type="entry name" value="GAMMA GLUTAMYL TRANSPEPTIDASE"/>
    <property type="match status" value="1"/>
</dbReference>
<accession>A0A8C4F5Q6</accession>
<dbReference type="PROSITE" id="PS00462">
    <property type="entry name" value="G_GLU_TRANSPEPTIDASE"/>
    <property type="match status" value="1"/>
</dbReference>
<keyword evidence="6" id="KW-0012">Acyltransferase</keyword>
<evidence type="ECO:0000313" key="7">
    <source>
        <dbReference type="Ensembl" id="ENSDLAP00005026524.1"/>
    </source>
</evidence>
<sequence length="571" mass="62159">MKKMVGKSLIAGLVVLLVAAVSLFLGVFMGLGKRNTPPPLDHFYSKAAVAADAGKCSEVGRDILKKNGSAVDASIAALLCVGLLNAHSMGIGGGLFFVIYNASTGRVETIDARETAPMNATEDMFGNNTKLSRTGGLSIAIPGEIRGYEMAHKRHGRLPWKDLFEPSIALARDGFPIGKALAHAIFKSKDSIQRDANMCEVFCDSQRNILKENDIVRFPKLAETYQRIAEEGPDVFYNGSMAQSIVEDIQAAGGIITLDDLLDYQPVLNENPLRLNVGEYTMHVPDAPSSGPVLALILNIVDGYNFSDTSVSTAEKKTLTYHRIVEAFRFAYAKRSRLGDPRYLNITDLIHNMTSDYFADGIRSKITDDTTHPDSYYEPDYFVPDNHGTAHLSVIAEDGSAVAATSTINLYFGSKVMSPSTGIIFNDEMDDFSSPYITNGFGIPPSPNNFIQPGKRPLSSMCPTIIFDKENRVKMVVGASGGTKITTATALVILNSLFFNYDLKKAVTEPRVHNQLNPNMTVVDVLDGLVLKNHVTQLLRTPDSVVQAVVRQGERLCAESDPRKGGYPAGY</sequence>
<dbReference type="InterPro" id="IPR043138">
    <property type="entry name" value="GGT_lsub"/>
</dbReference>
<feature type="binding site" evidence="5">
    <location>
        <position position="431"/>
    </location>
    <ligand>
        <name>L-glutamate</name>
        <dbReference type="ChEBI" id="CHEBI:29985"/>
    </ligand>
</feature>
<evidence type="ECO:0000256" key="2">
    <source>
        <dbReference type="ARBA" id="ARBA00023180"/>
    </source>
</evidence>
<evidence type="ECO:0000256" key="4">
    <source>
        <dbReference type="PIRSR" id="PIRSR600101-1"/>
    </source>
</evidence>
<evidence type="ECO:0000256" key="1">
    <source>
        <dbReference type="ARBA" id="ARBA00009381"/>
    </source>
</evidence>
<reference evidence="7" key="1">
    <citation type="submission" date="2025-08" db="UniProtKB">
        <authorList>
            <consortium name="Ensembl"/>
        </authorList>
    </citation>
    <scope>IDENTIFICATION</scope>
</reference>
<dbReference type="Pfam" id="PF01019">
    <property type="entry name" value="G_glu_transpept"/>
    <property type="match status" value="1"/>
</dbReference>
<comment type="function">
    <text evidence="6">Cleaves the gamma-glutamyl peptide bond of glutathione and glutathione conjugates.</text>
</comment>
<evidence type="ECO:0000256" key="3">
    <source>
        <dbReference type="ARBA" id="ARBA00084097"/>
    </source>
</evidence>
<dbReference type="GO" id="GO:0036374">
    <property type="term" value="F:glutathione hydrolase activity"/>
    <property type="evidence" value="ECO:0007669"/>
    <property type="project" value="UniProtKB-UniRule"/>
</dbReference>
<evidence type="ECO:0000256" key="6">
    <source>
        <dbReference type="RuleBase" id="RU368068"/>
    </source>
</evidence>
<feature type="binding site" evidence="5">
    <location>
        <begin position="459"/>
        <end position="460"/>
    </location>
    <ligand>
        <name>L-glutamate</name>
        <dbReference type="ChEBI" id="CHEBI:29985"/>
    </ligand>
</feature>
<dbReference type="GO" id="GO:0005886">
    <property type="term" value="C:plasma membrane"/>
    <property type="evidence" value="ECO:0007669"/>
    <property type="project" value="TreeGrafter"/>
</dbReference>
<dbReference type="NCBIfam" id="TIGR00066">
    <property type="entry name" value="g_glut_trans"/>
    <property type="match status" value="1"/>
</dbReference>
<feature type="binding site" evidence="5">
    <location>
        <position position="113"/>
    </location>
    <ligand>
        <name>L-glutamate</name>
        <dbReference type="ChEBI" id="CHEBI:29985"/>
    </ligand>
</feature>
<dbReference type="InterPro" id="IPR043137">
    <property type="entry name" value="GGT_ssub_C"/>
</dbReference>
<dbReference type="SUPFAM" id="SSF56235">
    <property type="entry name" value="N-terminal nucleophile aminohydrolases (Ntn hydrolases)"/>
    <property type="match status" value="1"/>
</dbReference>
<organism evidence="7 8">
    <name type="scientific">Dicentrarchus labrax</name>
    <name type="common">European seabass</name>
    <name type="synonym">Morone labrax</name>
    <dbReference type="NCBI Taxonomy" id="13489"/>
    <lineage>
        <taxon>Eukaryota</taxon>
        <taxon>Metazoa</taxon>
        <taxon>Chordata</taxon>
        <taxon>Craniata</taxon>
        <taxon>Vertebrata</taxon>
        <taxon>Euteleostomi</taxon>
        <taxon>Actinopterygii</taxon>
        <taxon>Neopterygii</taxon>
        <taxon>Teleostei</taxon>
        <taxon>Neoteleostei</taxon>
        <taxon>Acanthomorphata</taxon>
        <taxon>Eupercaria</taxon>
        <taxon>Moronidae</taxon>
        <taxon>Dicentrarchus</taxon>
    </lineage>
</organism>
<keyword evidence="6" id="KW-0808">Transferase</keyword>
<dbReference type="GO" id="GO:0050727">
    <property type="term" value="P:regulation of inflammatory response"/>
    <property type="evidence" value="ECO:0007669"/>
    <property type="project" value="TreeGrafter"/>
</dbReference>
<dbReference type="InterPro" id="IPR000101">
    <property type="entry name" value="GGT_peptidase"/>
</dbReference>
<evidence type="ECO:0000256" key="5">
    <source>
        <dbReference type="PIRSR" id="PIRSR600101-2"/>
    </source>
</evidence>
<dbReference type="Proteomes" id="UP000694389">
    <property type="component" value="Unassembled WGS sequence"/>
</dbReference>
<dbReference type="FunFam" id="3.60.20.40:FF:000001">
    <property type="entry name" value="Gamma-glutamyltranspeptidase 1"/>
    <property type="match status" value="1"/>
</dbReference>
<comment type="similarity">
    <text evidence="1">Belongs to the gamma-glutamyltransferase family.</text>
</comment>
<comment type="pathway">
    <text evidence="6">Sulfur metabolism; glutathione metabolism.</text>
</comment>
<feature type="binding site" evidence="5">
    <location>
        <begin position="407"/>
        <end position="409"/>
    </location>
    <ligand>
        <name>L-glutamate</name>
        <dbReference type="ChEBI" id="CHEBI:29985"/>
    </ligand>
</feature>
<feature type="active site" description="Nucleophile" evidence="4">
    <location>
        <position position="389"/>
    </location>
</feature>
<dbReference type="GeneTree" id="ENSGT00940000154601"/>